<feature type="domain" description="Molybdenum cofactor biosynthesis protein A-like twitch" evidence="3">
    <location>
        <begin position="11"/>
        <end position="89"/>
    </location>
</feature>
<dbReference type="InterPro" id="IPR050105">
    <property type="entry name" value="MoCo_biosynth_MoaA/MoaC"/>
</dbReference>
<gene>
    <name evidence="4" type="primary">moaA_16</name>
    <name evidence="4" type="ORF">SDC9_109677</name>
</gene>
<keyword evidence="4" id="KW-0456">Lyase</keyword>
<evidence type="ECO:0000256" key="2">
    <source>
        <dbReference type="SAM" id="MobiDB-lite"/>
    </source>
</evidence>
<feature type="region of interest" description="Disordered" evidence="2">
    <location>
        <begin position="86"/>
        <end position="106"/>
    </location>
</feature>
<proteinExistence type="predicted"/>
<dbReference type="Pfam" id="PF06463">
    <property type="entry name" value="Mob_synth_C"/>
    <property type="match status" value="1"/>
</dbReference>
<dbReference type="PANTHER" id="PTHR22960:SF0">
    <property type="entry name" value="MOLYBDENUM COFACTOR BIOSYNTHESIS PROTEIN 1"/>
    <property type="match status" value="1"/>
</dbReference>
<dbReference type="GO" id="GO:0061799">
    <property type="term" value="F:cyclic pyranopterin monophosphate synthase activity"/>
    <property type="evidence" value="ECO:0007669"/>
    <property type="project" value="TreeGrafter"/>
</dbReference>
<evidence type="ECO:0000313" key="4">
    <source>
        <dbReference type="EMBL" id="MPM62799.1"/>
    </source>
</evidence>
<keyword evidence="1" id="KW-0501">Molybdenum cofactor biosynthesis</keyword>
<organism evidence="4">
    <name type="scientific">bioreactor metagenome</name>
    <dbReference type="NCBI Taxonomy" id="1076179"/>
    <lineage>
        <taxon>unclassified sequences</taxon>
        <taxon>metagenomes</taxon>
        <taxon>ecological metagenomes</taxon>
    </lineage>
</organism>
<dbReference type="InterPro" id="IPR058240">
    <property type="entry name" value="rSAM_sf"/>
</dbReference>
<reference evidence="4" key="1">
    <citation type="submission" date="2019-08" db="EMBL/GenBank/DDBJ databases">
        <authorList>
            <person name="Kucharzyk K."/>
            <person name="Murdoch R.W."/>
            <person name="Higgins S."/>
            <person name="Loffler F."/>
        </authorList>
    </citation>
    <scope>NUCLEOTIDE SEQUENCE</scope>
</reference>
<dbReference type="Gene3D" id="3.20.20.70">
    <property type="entry name" value="Aldolase class I"/>
    <property type="match status" value="1"/>
</dbReference>
<dbReference type="GO" id="GO:0051539">
    <property type="term" value="F:4 iron, 4 sulfur cluster binding"/>
    <property type="evidence" value="ECO:0007669"/>
    <property type="project" value="UniProtKB-KW"/>
</dbReference>
<comment type="caution">
    <text evidence="4">The sequence shown here is derived from an EMBL/GenBank/DDBJ whole genome shotgun (WGS) entry which is preliminary data.</text>
</comment>
<dbReference type="GO" id="GO:0006777">
    <property type="term" value="P:Mo-molybdopterin cofactor biosynthetic process"/>
    <property type="evidence" value="ECO:0007669"/>
    <property type="project" value="UniProtKB-KW"/>
</dbReference>
<protein>
    <submittedName>
        <fullName evidence="4">GTP 3',8-cyclase</fullName>
        <ecNumber evidence="4">4.1.99.22</ecNumber>
    </submittedName>
</protein>
<dbReference type="AlphaFoldDB" id="A0A645BBE6"/>
<evidence type="ECO:0000259" key="3">
    <source>
        <dbReference type="Pfam" id="PF06463"/>
    </source>
</evidence>
<dbReference type="GO" id="GO:0061798">
    <property type="term" value="F:GTP 3',8'-cyclase activity"/>
    <property type="evidence" value="ECO:0007669"/>
    <property type="project" value="UniProtKB-EC"/>
</dbReference>
<dbReference type="EC" id="4.1.99.22" evidence="4"/>
<sequence>MEKVPALQPLKSSGTAARYGVPGWAGTVGLIRPMSHRFCGLCDRIRVTADGKLKPCLHSDAELPLRGLHGPELEEAIRRGIAQKPERHHLTEGGSDTMRNMNEIGG</sequence>
<dbReference type="EMBL" id="VSSQ01019052">
    <property type="protein sequence ID" value="MPM62799.1"/>
    <property type="molecule type" value="Genomic_DNA"/>
</dbReference>
<accession>A0A645BBE6</accession>
<dbReference type="SUPFAM" id="SSF102114">
    <property type="entry name" value="Radical SAM enzymes"/>
    <property type="match status" value="1"/>
</dbReference>
<name>A0A645BBE6_9ZZZZ</name>
<dbReference type="PANTHER" id="PTHR22960">
    <property type="entry name" value="MOLYBDOPTERIN COFACTOR SYNTHESIS PROTEIN A"/>
    <property type="match status" value="1"/>
</dbReference>
<dbReference type="CDD" id="cd21117">
    <property type="entry name" value="Twitch_MoaA"/>
    <property type="match status" value="1"/>
</dbReference>
<dbReference type="InterPro" id="IPR010505">
    <property type="entry name" value="MoaA_twitch"/>
</dbReference>
<evidence type="ECO:0000256" key="1">
    <source>
        <dbReference type="ARBA" id="ARBA00023150"/>
    </source>
</evidence>
<dbReference type="InterPro" id="IPR013785">
    <property type="entry name" value="Aldolase_TIM"/>
</dbReference>